<evidence type="ECO:0000256" key="2">
    <source>
        <dbReference type="ARBA" id="ARBA00010794"/>
    </source>
</evidence>
<evidence type="ECO:0000313" key="12">
    <source>
        <dbReference type="Proteomes" id="UP001159428"/>
    </source>
</evidence>
<organism evidence="11 12">
    <name type="scientific">Pocillopora meandrina</name>
    <dbReference type="NCBI Taxonomy" id="46732"/>
    <lineage>
        <taxon>Eukaryota</taxon>
        <taxon>Metazoa</taxon>
        <taxon>Cnidaria</taxon>
        <taxon>Anthozoa</taxon>
        <taxon>Hexacorallia</taxon>
        <taxon>Scleractinia</taxon>
        <taxon>Astrocoeniina</taxon>
        <taxon>Pocilloporidae</taxon>
        <taxon>Pocillopora</taxon>
    </lineage>
</organism>
<evidence type="ECO:0000256" key="9">
    <source>
        <dbReference type="ARBA" id="ARBA00023136"/>
    </source>
</evidence>
<evidence type="ECO:0000313" key="11">
    <source>
        <dbReference type="EMBL" id="CAH3139051.1"/>
    </source>
</evidence>
<accession>A0AAU9X7F9</accession>
<name>A0AAU9X7F9_9CNID</name>
<feature type="transmembrane region" description="Helical" evidence="10">
    <location>
        <begin position="440"/>
        <end position="459"/>
    </location>
</feature>
<evidence type="ECO:0000256" key="4">
    <source>
        <dbReference type="ARBA" id="ARBA00022679"/>
    </source>
</evidence>
<evidence type="ECO:0000256" key="5">
    <source>
        <dbReference type="ARBA" id="ARBA00022692"/>
    </source>
</evidence>
<dbReference type="GO" id="GO:0004168">
    <property type="term" value="F:dolichol kinase activity"/>
    <property type="evidence" value="ECO:0007669"/>
    <property type="project" value="UniProtKB-EC"/>
</dbReference>
<evidence type="ECO:0000256" key="7">
    <source>
        <dbReference type="ARBA" id="ARBA00022824"/>
    </source>
</evidence>
<keyword evidence="7" id="KW-0256">Endoplasmic reticulum</keyword>
<protein>
    <recommendedName>
        <fullName evidence="3">dolichol kinase</fullName>
        <ecNumber evidence="3">2.7.1.108</ecNumber>
    </recommendedName>
</protein>
<dbReference type="AlphaFoldDB" id="A0AAU9X7F9"/>
<evidence type="ECO:0000256" key="3">
    <source>
        <dbReference type="ARBA" id="ARBA00012132"/>
    </source>
</evidence>
<comment type="subcellular location">
    <subcellularLocation>
        <location evidence="1">Endoplasmic reticulum membrane</location>
        <topology evidence="1">Multi-pass membrane protein</topology>
    </subcellularLocation>
</comment>
<dbReference type="InterPro" id="IPR032974">
    <property type="entry name" value="Polypren_kinase"/>
</dbReference>
<keyword evidence="8 10" id="KW-1133">Transmembrane helix</keyword>
<evidence type="ECO:0000256" key="10">
    <source>
        <dbReference type="SAM" id="Phobius"/>
    </source>
</evidence>
<dbReference type="EMBL" id="CALNXJ010000032">
    <property type="protein sequence ID" value="CAH3139051.1"/>
    <property type="molecule type" value="Genomic_DNA"/>
</dbReference>
<dbReference type="EC" id="2.7.1.108" evidence="3"/>
<feature type="transmembrane region" description="Helical" evidence="10">
    <location>
        <begin position="408"/>
        <end position="428"/>
    </location>
</feature>
<gene>
    <name evidence="11" type="ORF">PMEA_00018328</name>
</gene>
<dbReference type="GO" id="GO:0005789">
    <property type="term" value="C:endoplasmic reticulum membrane"/>
    <property type="evidence" value="ECO:0007669"/>
    <property type="project" value="UniProtKB-SubCell"/>
</dbReference>
<feature type="transmembrane region" description="Helical" evidence="10">
    <location>
        <begin position="126"/>
        <end position="144"/>
    </location>
</feature>
<dbReference type="Proteomes" id="UP001159428">
    <property type="component" value="Unassembled WGS sequence"/>
</dbReference>
<feature type="transmembrane region" description="Helical" evidence="10">
    <location>
        <begin position="261"/>
        <end position="288"/>
    </location>
</feature>
<keyword evidence="4" id="KW-0808">Transferase</keyword>
<comment type="similarity">
    <text evidence="2">Belongs to the polyprenol kinase family.</text>
</comment>
<comment type="caution">
    <text evidence="11">The sequence shown here is derived from an EMBL/GenBank/DDBJ whole genome shotgun (WGS) entry which is preliminary data.</text>
</comment>
<keyword evidence="6" id="KW-0418">Kinase</keyword>
<feature type="transmembrane region" description="Helical" evidence="10">
    <location>
        <begin position="26"/>
        <end position="44"/>
    </location>
</feature>
<keyword evidence="12" id="KW-1185">Reference proteome</keyword>
<feature type="transmembrane region" description="Helical" evidence="10">
    <location>
        <begin position="183"/>
        <end position="206"/>
    </location>
</feature>
<feature type="transmembrane region" description="Helical" evidence="10">
    <location>
        <begin position="226"/>
        <end position="249"/>
    </location>
</feature>
<dbReference type="PANTHER" id="PTHR13205:SF15">
    <property type="entry name" value="DOLICHOL KINASE"/>
    <property type="match status" value="1"/>
</dbReference>
<keyword evidence="9 10" id="KW-0472">Membrane</keyword>
<keyword evidence="5 10" id="KW-0812">Transmembrane</keyword>
<evidence type="ECO:0000256" key="8">
    <source>
        <dbReference type="ARBA" id="ARBA00022989"/>
    </source>
</evidence>
<feature type="transmembrane region" description="Helical" evidence="10">
    <location>
        <begin position="339"/>
        <end position="358"/>
    </location>
</feature>
<dbReference type="PANTHER" id="PTHR13205">
    <property type="entry name" value="TRANSMEMBRANE PROTEIN 15-RELATED"/>
    <property type="match status" value="1"/>
</dbReference>
<evidence type="ECO:0000256" key="6">
    <source>
        <dbReference type="ARBA" id="ARBA00022777"/>
    </source>
</evidence>
<evidence type="ECO:0000256" key="1">
    <source>
        <dbReference type="ARBA" id="ARBA00004477"/>
    </source>
</evidence>
<feature type="transmembrane region" description="Helical" evidence="10">
    <location>
        <begin position="101"/>
        <end position="119"/>
    </location>
</feature>
<proteinExistence type="inferred from homology"/>
<dbReference type="GO" id="GO:0043048">
    <property type="term" value="P:dolichyl monophosphate biosynthetic process"/>
    <property type="evidence" value="ECO:0007669"/>
    <property type="project" value="TreeGrafter"/>
</dbReference>
<feature type="transmembrane region" description="Helical" evidence="10">
    <location>
        <begin position="64"/>
        <end position="81"/>
    </location>
</feature>
<feature type="transmembrane region" description="Helical" evidence="10">
    <location>
        <begin position="308"/>
        <end position="327"/>
    </location>
</feature>
<reference evidence="11 12" key="1">
    <citation type="submission" date="2022-05" db="EMBL/GenBank/DDBJ databases">
        <authorList>
            <consortium name="Genoscope - CEA"/>
            <person name="William W."/>
        </authorList>
    </citation>
    <scope>NUCLEOTIDE SEQUENCE [LARGE SCALE GENOMIC DNA]</scope>
</reference>
<sequence length="543" mass="60968">MIGESAVVVGCSLYVFCSQFELKQSAGYILFHVTVFLVACIPSVKWTAGIRKWFDLRPIARDGMEIGSLLVPMVITSQMAFLEKWDSKYMYLKVTEVERSYLLASQLMGMFTASILLIINHVKPMMSSVFFFMVTACIAATIGVQLDVDIMWVSISVLLYFVALFAILRWIPGCFTIGEAMIVTQAVVLVAIDSYANLGIKLVYISPTFYNLFGIHAEVARGTHTLWMQLLLVGSLTTGLLLLPVFYYLSLVRDYWERLTGYMAFYAVLLFTFFALLLPWSVLILGGINPFVWLWDYLDTGNIRMPLVRYWFCVVFVAVGFVAWKSLRRQSSPNASGTITRKVFHLLALAIYIPGVIYEPNITHLASSVAVAAFLFIEYIRLYRIGPFGETIHSALEVFLDEKDSGPLILTHLYLLLGFAVPLWLYPVDYLKSDSTGCKLALYSGILSLGIGDTMASVVGKRFGRCRWPGGVKTVEGTLAGIASQMLFLWSLHHKGFLFLPEERWLPVSMAIISGSVLEGWTTQIDNIVLSPFLCSLLMFKCR</sequence>
<feature type="transmembrane region" description="Helical" evidence="10">
    <location>
        <begin position="150"/>
        <end position="171"/>
    </location>
</feature>